<keyword evidence="1" id="KW-1133">Transmembrane helix</keyword>
<gene>
    <name evidence="2" type="primary">FIG4_2</name>
    <name evidence="2" type="ORF">OS493_000040</name>
</gene>
<reference evidence="2" key="1">
    <citation type="submission" date="2023-01" db="EMBL/GenBank/DDBJ databases">
        <title>Genome assembly of the deep-sea coral Lophelia pertusa.</title>
        <authorList>
            <person name="Herrera S."/>
            <person name="Cordes E."/>
        </authorList>
    </citation>
    <scope>NUCLEOTIDE SEQUENCE</scope>
    <source>
        <strain evidence="2">USNM1676648</strain>
        <tissue evidence="2">Polyp</tissue>
    </source>
</reference>
<protein>
    <submittedName>
        <fullName evidence="2">Phosphatidylinositol-3,5-bisphosphate 5-phosphatase</fullName>
    </submittedName>
</protein>
<dbReference type="Proteomes" id="UP001163046">
    <property type="component" value="Unassembled WGS sequence"/>
</dbReference>
<evidence type="ECO:0000256" key="1">
    <source>
        <dbReference type="SAM" id="Phobius"/>
    </source>
</evidence>
<proteinExistence type="predicted"/>
<dbReference type="AlphaFoldDB" id="A0A9X0A6W6"/>
<feature type="transmembrane region" description="Helical" evidence="1">
    <location>
        <begin position="21"/>
        <end position="40"/>
    </location>
</feature>
<keyword evidence="1" id="KW-0812">Transmembrane</keyword>
<keyword evidence="1" id="KW-0472">Membrane</keyword>
<dbReference type="EMBL" id="MU825396">
    <property type="protein sequence ID" value="KAJ7394238.1"/>
    <property type="molecule type" value="Genomic_DNA"/>
</dbReference>
<evidence type="ECO:0000313" key="3">
    <source>
        <dbReference type="Proteomes" id="UP001163046"/>
    </source>
</evidence>
<name>A0A9X0A6W6_9CNID</name>
<evidence type="ECO:0000313" key="2">
    <source>
        <dbReference type="EMBL" id="KAJ7394238.1"/>
    </source>
</evidence>
<dbReference type="OrthoDB" id="405996at2759"/>
<sequence length="56" mass="6637">MPNKNRPYESTNRGLHRSISAYGIVGFVRFLEGYYIILITEREEGSPNWRTQYLQD</sequence>
<accession>A0A9X0A6W6</accession>
<comment type="caution">
    <text evidence="2">The sequence shown here is derived from an EMBL/GenBank/DDBJ whole genome shotgun (WGS) entry which is preliminary data.</text>
</comment>
<organism evidence="2 3">
    <name type="scientific">Desmophyllum pertusum</name>
    <dbReference type="NCBI Taxonomy" id="174260"/>
    <lineage>
        <taxon>Eukaryota</taxon>
        <taxon>Metazoa</taxon>
        <taxon>Cnidaria</taxon>
        <taxon>Anthozoa</taxon>
        <taxon>Hexacorallia</taxon>
        <taxon>Scleractinia</taxon>
        <taxon>Caryophylliina</taxon>
        <taxon>Caryophylliidae</taxon>
        <taxon>Desmophyllum</taxon>
    </lineage>
</organism>
<keyword evidence="3" id="KW-1185">Reference proteome</keyword>